<evidence type="ECO:0000259" key="1">
    <source>
        <dbReference type="Pfam" id="PF02464"/>
    </source>
</evidence>
<dbReference type="SUPFAM" id="SSF142433">
    <property type="entry name" value="CinA-like"/>
    <property type="match status" value="1"/>
</dbReference>
<gene>
    <name evidence="2" type="ORF">LCGC14_0578000</name>
</gene>
<name>A0A0F9RMA5_9ZZZZ</name>
<comment type="caution">
    <text evidence="2">The sequence shown here is derived from an EMBL/GenBank/DDBJ whole genome shotgun (WGS) entry which is preliminary data.</text>
</comment>
<reference evidence="2" key="1">
    <citation type="journal article" date="2015" name="Nature">
        <title>Complex archaea that bridge the gap between prokaryotes and eukaryotes.</title>
        <authorList>
            <person name="Spang A."/>
            <person name="Saw J.H."/>
            <person name="Jorgensen S.L."/>
            <person name="Zaremba-Niedzwiedzka K."/>
            <person name="Martijn J."/>
            <person name="Lind A.E."/>
            <person name="van Eijk R."/>
            <person name="Schleper C."/>
            <person name="Guy L."/>
            <person name="Ettema T.J."/>
        </authorList>
    </citation>
    <scope>NUCLEOTIDE SEQUENCE</scope>
</reference>
<proteinExistence type="predicted"/>
<dbReference type="InterPro" id="IPR036653">
    <property type="entry name" value="CinA-like_C"/>
</dbReference>
<organism evidence="2">
    <name type="scientific">marine sediment metagenome</name>
    <dbReference type="NCBI Taxonomy" id="412755"/>
    <lineage>
        <taxon>unclassified sequences</taxon>
        <taxon>metagenomes</taxon>
        <taxon>ecological metagenomes</taxon>
    </lineage>
</organism>
<feature type="domain" description="CinA C-terminal" evidence="1">
    <location>
        <begin position="8"/>
        <end position="155"/>
    </location>
</feature>
<dbReference type="NCBIfam" id="TIGR00199">
    <property type="entry name" value="PncC_domain"/>
    <property type="match status" value="1"/>
</dbReference>
<dbReference type="AlphaFoldDB" id="A0A0F9RMA5"/>
<sequence length="158" mass="17551">MEILERIKKLLHEFTKRKLKIAIAESCTGGYISHMITNISGASKVFERGIVCYSNQAKIELVGVNPKDIENYGAVSKIVVSQLAKNVRLQSKVDLGIGISGIAGPTGGTPEKPLGLVFIGFSTDEETIVEKLNFNSDRLTFKKLVLEYIIEQVEKRYY</sequence>
<dbReference type="InterPro" id="IPR008136">
    <property type="entry name" value="CinA_C"/>
</dbReference>
<accession>A0A0F9RMA5</accession>
<dbReference type="Gene3D" id="3.90.950.20">
    <property type="entry name" value="CinA-like"/>
    <property type="match status" value="1"/>
</dbReference>
<protein>
    <recommendedName>
        <fullName evidence="1">CinA C-terminal domain-containing protein</fullName>
    </recommendedName>
</protein>
<dbReference type="EMBL" id="LAZR01000868">
    <property type="protein sequence ID" value="KKN55859.1"/>
    <property type="molecule type" value="Genomic_DNA"/>
</dbReference>
<evidence type="ECO:0000313" key="2">
    <source>
        <dbReference type="EMBL" id="KKN55859.1"/>
    </source>
</evidence>
<dbReference type="Pfam" id="PF02464">
    <property type="entry name" value="CinA"/>
    <property type="match status" value="1"/>
</dbReference>